<dbReference type="EMBL" id="AKAU01000124">
    <property type="protein sequence ID" value="EIM98405.1"/>
    <property type="molecule type" value="Genomic_DNA"/>
</dbReference>
<organism evidence="3 4">
    <name type="scientific">Paraburkholderia hospita</name>
    <dbReference type="NCBI Taxonomy" id="169430"/>
    <lineage>
        <taxon>Bacteria</taxon>
        <taxon>Pseudomonadati</taxon>
        <taxon>Pseudomonadota</taxon>
        <taxon>Betaproteobacteria</taxon>
        <taxon>Burkholderiales</taxon>
        <taxon>Burkholderiaceae</taxon>
        <taxon>Paraburkholderia</taxon>
    </lineage>
</organism>
<accession>A0ABP2PL55</accession>
<sequence>MKRTFDCGHTGKGKYCHACAALAERKESERVAREAKRTDRTRASELDPIDLSCVAHLASVQREARGLLDRVRDGTHPYALEGKPIKSSKGQLVSVPVGRSYRLMFDAVSLMPLELLSHESYNNVVEGRCL</sequence>
<dbReference type="RefSeq" id="WP_007585622.1">
    <property type="nucleotide sequence ID" value="NZ_AKAU01000124.1"/>
</dbReference>
<evidence type="ECO:0000313" key="4">
    <source>
        <dbReference type="Proteomes" id="UP000004980"/>
    </source>
</evidence>
<dbReference type="Proteomes" id="UP000004980">
    <property type="component" value="Unassembled WGS sequence"/>
</dbReference>
<gene>
    <name evidence="3" type="ORF">WQE_24292</name>
</gene>
<proteinExistence type="predicted"/>
<name>A0ABP2PL55_9BURK</name>
<evidence type="ECO:0000259" key="2">
    <source>
        <dbReference type="Pfam" id="PF24732"/>
    </source>
</evidence>
<evidence type="ECO:0000259" key="1">
    <source>
        <dbReference type="Pfam" id="PF24730"/>
    </source>
</evidence>
<feature type="domain" description="ParE-like toxin" evidence="2">
    <location>
        <begin position="59"/>
        <end position="123"/>
    </location>
</feature>
<protein>
    <submittedName>
        <fullName evidence="3">Uncharacterized protein</fullName>
    </submittedName>
</protein>
<dbReference type="Pfam" id="PF24730">
    <property type="entry name" value="DUF7682"/>
    <property type="match status" value="1"/>
</dbReference>
<dbReference type="InterPro" id="IPR056925">
    <property type="entry name" value="ParE-like"/>
</dbReference>
<comment type="caution">
    <text evidence="3">The sequence shown here is derived from an EMBL/GenBank/DDBJ whole genome shotgun (WGS) entry which is preliminary data.</text>
</comment>
<feature type="domain" description="DUF7682" evidence="1">
    <location>
        <begin position="1"/>
        <end position="21"/>
    </location>
</feature>
<reference evidence="3 4" key="1">
    <citation type="journal article" date="2012" name="J. Bacteriol.">
        <title>Draft Genome Sequence of the Soil Bacterium Burkholderia terrae Strain BS001, Which Interacts with Fungal Surface Structures.</title>
        <authorList>
            <person name="Nazir R."/>
            <person name="Hansen M.A."/>
            <person name="Sorensen S."/>
            <person name="van Elsas J.D."/>
        </authorList>
    </citation>
    <scope>NUCLEOTIDE SEQUENCE [LARGE SCALE GENOMIC DNA]</scope>
    <source>
        <strain evidence="3 4">BS001</strain>
    </source>
</reference>
<dbReference type="Pfam" id="PF24732">
    <property type="entry name" value="ParE_like"/>
    <property type="match status" value="1"/>
</dbReference>
<dbReference type="InterPro" id="IPR056099">
    <property type="entry name" value="DUF7682"/>
</dbReference>
<keyword evidence="4" id="KW-1185">Reference proteome</keyword>
<evidence type="ECO:0000313" key="3">
    <source>
        <dbReference type="EMBL" id="EIM98405.1"/>
    </source>
</evidence>